<feature type="region of interest" description="Disordered" evidence="1">
    <location>
        <begin position="1"/>
        <end position="97"/>
    </location>
</feature>
<dbReference type="AlphaFoldDB" id="A0A2T8HYB7"/>
<comment type="caution">
    <text evidence="2">The sequence shown here is derived from an EMBL/GenBank/DDBJ whole genome shotgun (WGS) entry which is preliminary data.</text>
</comment>
<feature type="compositionally biased region" description="Basic residues" evidence="1">
    <location>
        <begin position="46"/>
        <end position="55"/>
    </location>
</feature>
<accession>A0A2T8HYB7</accession>
<proteinExistence type="predicted"/>
<evidence type="ECO:0000256" key="1">
    <source>
        <dbReference type="SAM" id="MobiDB-lite"/>
    </source>
</evidence>
<feature type="compositionally biased region" description="Basic and acidic residues" evidence="1">
    <location>
        <begin position="1"/>
        <end position="11"/>
    </location>
</feature>
<name>A0A2T8HYB7_9RHOB</name>
<organism evidence="2 3">
    <name type="scientific">Pararhodobacter oceanensis</name>
    <dbReference type="NCBI Taxonomy" id="2172121"/>
    <lineage>
        <taxon>Bacteria</taxon>
        <taxon>Pseudomonadati</taxon>
        <taxon>Pseudomonadota</taxon>
        <taxon>Alphaproteobacteria</taxon>
        <taxon>Rhodobacterales</taxon>
        <taxon>Paracoccaceae</taxon>
        <taxon>Pararhodobacter</taxon>
    </lineage>
</organism>
<reference evidence="2 3" key="1">
    <citation type="submission" date="2018-04" db="EMBL/GenBank/DDBJ databases">
        <title>Pararhodobacter oceanense sp. nov., isolated from marine intertidal sediment.</title>
        <authorList>
            <person name="Wang X.-L."/>
            <person name="Du Z.-J."/>
        </authorList>
    </citation>
    <scope>NUCLEOTIDE SEQUENCE [LARGE SCALE GENOMIC DNA]</scope>
    <source>
        <strain evidence="2 3">AM505</strain>
    </source>
</reference>
<keyword evidence="3" id="KW-1185">Reference proteome</keyword>
<evidence type="ECO:0000313" key="3">
    <source>
        <dbReference type="Proteomes" id="UP000245911"/>
    </source>
</evidence>
<dbReference type="RefSeq" id="WP_116556822.1">
    <property type="nucleotide sequence ID" value="NZ_QDKM01000001.1"/>
</dbReference>
<dbReference type="EMBL" id="QDKM01000001">
    <property type="protein sequence ID" value="PVH30407.1"/>
    <property type="molecule type" value="Genomic_DNA"/>
</dbReference>
<feature type="compositionally biased region" description="Polar residues" evidence="1">
    <location>
        <begin position="59"/>
        <end position="78"/>
    </location>
</feature>
<evidence type="ECO:0000313" key="2">
    <source>
        <dbReference type="EMBL" id="PVH30407.1"/>
    </source>
</evidence>
<feature type="compositionally biased region" description="Low complexity" evidence="1">
    <location>
        <begin position="84"/>
        <end position="95"/>
    </location>
</feature>
<sequence length="142" mass="15692">MSKYHPLDVRHPSNKHRQRNTYLLAPVDHAAYELQPLQSQSEPAARRRVSSKRKRSETQADSTAQNTPAATPWGQSNEAAAVQTPAPASTGAAPPVIQKPRKSWLPTLIIFGVIAYAVLRNTSFGRDISFMVMRALYDLGVL</sequence>
<gene>
    <name evidence="2" type="ORF">DDE20_02350</name>
</gene>
<dbReference type="Proteomes" id="UP000245911">
    <property type="component" value="Unassembled WGS sequence"/>
</dbReference>
<protein>
    <submittedName>
        <fullName evidence="2">Uncharacterized protein</fullName>
    </submittedName>
</protein>